<dbReference type="NCBIfam" id="NF046058">
    <property type="entry name" value="NagK_SO3507"/>
    <property type="match status" value="1"/>
</dbReference>
<dbReference type="PANTHER" id="PTHR43190">
    <property type="entry name" value="N-ACETYL-D-GLUCOSAMINE KINASE"/>
    <property type="match status" value="1"/>
</dbReference>
<proteinExistence type="predicted"/>
<dbReference type="InterPro" id="IPR002731">
    <property type="entry name" value="ATPase_BadF"/>
</dbReference>
<accession>C5BPJ4</accession>
<dbReference type="RefSeq" id="WP_015817972.1">
    <property type="nucleotide sequence ID" value="NC_012997.1"/>
</dbReference>
<dbReference type="AlphaFoldDB" id="C5BPJ4"/>
<reference evidence="2 3" key="1">
    <citation type="journal article" date="2009" name="PLoS ONE">
        <title>The complete genome of Teredinibacter turnerae T7901: an intracellular endosymbiont of marine wood-boring bivalves (shipworms).</title>
        <authorList>
            <person name="Yang J.C."/>
            <person name="Madupu R."/>
            <person name="Durkin A.S."/>
            <person name="Ekborg N.A."/>
            <person name="Pedamallu C.S."/>
            <person name="Hostetler J.B."/>
            <person name="Radune D."/>
            <person name="Toms B.S."/>
            <person name="Henrissat B."/>
            <person name="Coutinho P.M."/>
            <person name="Schwarz S."/>
            <person name="Field L."/>
            <person name="Trindade-Silva A.E."/>
            <person name="Soares C.A.G."/>
            <person name="Elshahawi S."/>
            <person name="Hanora A."/>
            <person name="Schmidt E.W."/>
            <person name="Haygood M.G."/>
            <person name="Posfai J."/>
            <person name="Benner J."/>
            <person name="Madinger C."/>
            <person name="Nove J."/>
            <person name="Anton B."/>
            <person name="Chaudhary K."/>
            <person name="Foster J."/>
            <person name="Holman A."/>
            <person name="Kumar S."/>
            <person name="Lessard P.A."/>
            <person name="Luyten Y.A."/>
            <person name="Slatko B."/>
            <person name="Wood N."/>
            <person name="Wu B."/>
            <person name="Teplitski M."/>
            <person name="Mougous J.D."/>
            <person name="Ward N."/>
            <person name="Eisen J.A."/>
            <person name="Badger J.H."/>
            <person name="Distel D.L."/>
        </authorList>
    </citation>
    <scope>NUCLEOTIDE SEQUENCE [LARGE SCALE GENOMIC DNA]</scope>
    <source>
        <strain evidence="3">ATCC 39867 / T7901</strain>
    </source>
</reference>
<protein>
    <submittedName>
        <fullName evidence="2">BadF/BadG/BcrA/BcrD ATPase family protein</fullName>
    </submittedName>
</protein>
<dbReference type="InterPro" id="IPR043129">
    <property type="entry name" value="ATPase_NBD"/>
</dbReference>
<dbReference type="Pfam" id="PF01869">
    <property type="entry name" value="BcrAD_BadFG"/>
    <property type="match status" value="1"/>
</dbReference>
<organism evidence="2 3">
    <name type="scientific">Teredinibacter turnerae (strain ATCC 39867 / T7901)</name>
    <dbReference type="NCBI Taxonomy" id="377629"/>
    <lineage>
        <taxon>Bacteria</taxon>
        <taxon>Pseudomonadati</taxon>
        <taxon>Pseudomonadota</taxon>
        <taxon>Gammaproteobacteria</taxon>
        <taxon>Cellvibrionales</taxon>
        <taxon>Cellvibrionaceae</taxon>
        <taxon>Teredinibacter</taxon>
    </lineage>
</organism>
<feature type="domain" description="ATPase BadF/BadG/BcrA/BcrD type" evidence="1">
    <location>
        <begin position="14"/>
        <end position="289"/>
    </location>
</feature>
<dbReference type="OrthoDB" id="9816014at2"/>
<dbReference type="InterPro" id="IPR052519">
    <property type="entry name" value="Euk-type_GlcNAc_Kinase"/>
</dbReference>
<gene>
    <name evidence="2" type="ordered locus">TERTU_0810</name>
</gene>
<dbReference type="HOGENOM" id="CLU_016274_2_0_6"/>
<dbReference type="CDD" id="cd24082">
    <property type="entry name" value="ASKHA_NBD_GspK-like"/>
    <property type="match status" value="1"/>
</dbReference>
<dbReference type="STRING" id="377629.TERTU_0810"/>
<dbReference type="EMBL" id="CP001614">
    <property type="protein sequence ID" value="ACR11861.1"/>
    <property type="molecule type" value="Genomic_DNA"/>
</dbReference>
<name>C5BPJ4_TERTT</name>
<dbReference type="PANTHER" id="PTHR43190:SF3">
    <property type="entry name" value="N-ACETYL-D-GLUCOSAMINE KINASE"/>
    <property type="match status" value="1"/>
</dbReference>
<keyword evidence="3" id="KW-1185">Reference proteome</keyword>
<dbReference type="KEGG" id="ttu:TERTU_0810"/>
<sequence length="299" mass="31741">MEKSPVPGDTLFMGVDGGGTKCRAVLVDGQKNVIGQGEGGACNAYQSFDKAIDSILVASEKALMEAGLKAGDRDKVVVGMGLAGVNIPDVYTRVWNWQHPFKARFLMTDLHAACVAAHGGSEGAVIVAGTGSCGFAQAGDRVLKLGAHGFPFGDKGSGAWIGLQALQAVLLNFDDLGKPTMLTELIASELKADGLDIIERMHNARTGDYASLAPAVFTAAEAGDSVAIAILREGADYLSDLADRLWSINPPRMSMLGGISHKMKDWMRKDIIERMSPALQQPEHGALFYAMQEYTQSIA</sequence>
<evidence type="ECO:0000313" key="3">
    <source>
        <dbReference type="Proteomes" id="UP000009080"/>
    </source>
</evidence>
<dbReference type="eggNOG" id="COG2971">
    <property type="taxonomic scope" value="Bacteria"/>
</dbReference>
<dbReference type="SUPFAM" id="SSF53067">
    <property type="entry name" value="Actin-like ATPase domain"/>
    <property type="match status" value="2"/>
</dbReference>
<dbReference type="Proteomes" id="UP000009080">
    <property type="component" value="Chromosome"/>
</dbReference>
<dbReference type="Gene3D" id="3.30.420.40">
    <property type="match status" value="2"/>
</dbReference>
<evidence type="ECO:0000313" key="2">
    <source>
        <dbReference type="EMBL" id="ACR11861.1"/>
    </source>
</evidence>
<evidence type="ECO:0000259" key="1">
    <source>
        <dbReference type="Pfam" id="PF01869"/>
    </source>
</evidence>